<evidence type="ECO:0000313" key="2">
    <source>
        <dbReference type="Proteomes" id="UP000295184"/>
    </source>
</evidence>
<dbReference type="AlphaFoldDB" id="A0A4V2QCQ9"/>
<comment type="caution">
    <text evidence="1">The sequence shown here is derived from an EMBL/GenBank/DDBJ whole genome shotgun (WGS) entry which is preliminary data.</text>
</comment>
<reference evidence="1 2" key="1">
    <citation type="submission" date="2019-03" db="EMBL/GenBank/DDBJ databases">
        <title>Genomic Encyclopedia of Type Strains, Phase IV (KMG-IV): sequencing the most valuable type-strain genomes for metagenomic binning, comparative biology and taxonomic classification.</title>
        <authorList>
            <person name="Goeker M."/>
        </authorList>
    </citation>
    <scope>NUCLEOTIDE SEQUENCE [LARGE SCALE GENOMIC DNA]</scope>
    <source>
        <strain evidence="1 2">DSM 100451</strain>
    </source>
</reference>
<evidence type="ECO:0000313" key="1">
    <source>
        <dbReference type="EMBL" id="TCL61327.1"/>
    </source>
</evidence>
<proteinExistence type="predicted"/>
<name>A0A4V2QCQ9_9FIRM</name>
<dbReference type="EMBL" id="SLUM01000002">
    <property type="protein sequence ID" value="TCL61327.1"/>
    <property type="molecule type" value="Genomic_DNA"/>
</dbReference>
<organism evidence="1 2">
    <name type="scientific">Allofournierella massiliensis</name>
    <dbReference type="NCBI Taxonomy" id="1650663"/>
    <lineage>
        <taxon>Bacteria</taxon>
        <taxon>Bacillati</taxon>
        <taxon>Bacillota</taxon>
        <taxon>Clostridia</taxon>
        <taxon>Eubacteriales</taxon>
        <taxon>Oscillospiraceae</taxon>
        <taxon>Allofournierella</taxon>
    </lineage>
</organism>
<dbReference type="Proteomes" id="UP000295184">
    <property type="component" value="Unassembled WGS sequence"/>
</dbReference>
<protein>
    <submittedName>
        <fullName evidence="1">Uncharacterized protein</fullName>
    </submittedName>
</protein>
<gene>
    <name evidence="1" type="ORF">EDD77_10266</name>
</gene>
<sequence length="31" mass="3618">MDWILLNQDTPFLEFSTQEDKFCDVVALEGI</sequence>
<accession>A0A4V2QCQ9</accession>